<name>A0ABQ9ZK84_9CRUS</name>
<proteinExistence type="predicted"/>
<feature type="region of interest" description="Disordered" evidence="1">
    <location>
        <begin position="115"/>
        <end position="169"/>
    </location>
</feature>
<sequence>MKSLKEAFQLVKINLFQAREQQKAQYDKRVKEPKFNVGDKVLLDMRTPLAGISEKFTPRFIGPFQILKLSSNNTVEIQQDAEKFVQETADELKTFPLTLETNLQSELKQIPCEKETPTQNLMRPPHTIPPTPNLMISSPTISLPPNPIPETSTLPIQPERHLGLRPRNL</sequence>
<dbReference type="EMBL" id="JAOYFB010000004">
    <property type="protein sequence ID" value="KAK4013301.1"/>
    <property type="molecule type" value="Genomic_DNA"/>
</dbReference>
<accession>A0ABQ9ZK84</accession>
<gene>
    <name evidence="2" type="ORF">OUZ56_025535</name>
</gene>
<evidence type="ECO:0000256" key="1">
    <source>
        <dbReference type="SAM" id="MobiDB-lite"/>
    </source>
</evidence>
<protein>
    <submittedName>
        <fullName evidence="2">Uncharacterized protein</fullName>
    </submittedName>
</protein>
<evidence type="ECO:0000313" key="3">
    <source>
        <dbReference type="Proteomes" id="UP001234178"/>
    </source>
</evidence>
<reference evidence="2 3" key="1">
    <citation type="journal article" date="2023" name="Nucleic Acids Res.">
        <title>The hologenome of Daphnia magna reveals possible DNA methylation and microbiome-mediated evolution of the host genome.</title>
        <authorList>
            <person name="Chaturvedi A."/>
            <person name="Li X."/>
            <person name="Dhandapani V."/>
            <person name="Marshall H."/>
            <person name="Kissane S."/>
            <person name="Cuenca-Cambronero M."/>
            <person name="Asole G."/>
            <person name="Calvet F."/>
            <person name="Ruiz-Romero M."/>
            <person name="Marangio P."/>
            <person name="Guigo R."/>
            <person name="Rago D."/>
            <person name="Mirbahai L."/>
            <person name="Eastwood N."/>
            <person name="Colbourne J.K."/>
            <person name="Zhou J."/>
            <person name="Mallon E."/>
            <person name="Orsini L."/>
        </authorList>
    </citation>
    <scope>NUCLEOTIDE SEQUENCE [LARGE SCALE GENOMIC DNA]</scope>
    <source>
        <strain evidence="2">LRV0_1</strain>
    </source>
</reference>
<comment type="caution">
    <text evidence="2">The sequence shown here is derived from an EMBL/GenBank/DDBJ whole genome shotgun (WGS) entry which is preliminary data.</text>
</comment>
<keyword evidence="3" id="KW-1185">Reference proteome</keyword>
<evidence type="ECO:0000313" key="2">
    <source>
        <dbReference type="EMBL" id="KAK4013301.1"/>
    </source>
</evidence>
<organism evidence="2 3">
    <name type="scientific">Daphnia magna</name>
    <dbReference type="NCBI Taxonomy" id="35525"/>
    <lineage>
        <taxon>Eukaryota</taxon>
        <taxon>Metazoa</taxon>
        <taxon>Ecdysozoa</taxon>
        <taxon>Arthropoda</taxon>
        <taxon>Crustacea</taxon>
        <taxon>Branchiopoda</taxon>
        <taxon>Diplostraca</taxon>
        <taxon>Cladocera</taxon>
        <taxon>Anomopoda</taxon>
        <taxon>Daphniidae</taxon>
        <taxon>Daphnia</taxon>
    </lineage>
</organism>
<dbReference type="Proteomes" id="UP001234178">
    <property type="component" value="Unassembled WGS sequence"/>
</dbReference>